<accession>A0ABT0XK60</accession>
<proteinExistence type="predicted"/>
<feature type="transmembrane region" description="Helical" evidence="1">
    <location>
        <begin position="98"/>
        <end position="118"/>
    </location>
</feature>
<evidence type="ECO:0000313" key="2">
    <source>
        <dbReference type="EMBL" id="MCM2676222.1"/>
    </source>
</evidence>
<dbReference type="RefSeq" id="WP_251608053.1">
    <property type="nucleotide sequence ID" value="NZ_JAMQJY010000001.1"/>
</dbReference>
<keyword evidence="1" id="KW-0812">Transmembrane</keyword>
<keyword evidence="3" id="KW-1185">Reference proteome</keyword>
<sequence>MSRESALKEPINLNEIPSTEEEALQLYIGEKYDYYKKKWSIGRNRKPALVSFNVGGFFGTFWWSAGRAMYLYASFFFLFMFLADLLFLLTGYEVWEDSIYPTVGLVVYGLFGNYNYYYYAMKKVKKMMGENRSRREIIAAGGFRWRRFFACIGLTFIYFLFSVFVLGIG</sequence>
<dbReference type="Proteomes" id="UP001203665">
    <property type="component" value="Unassembled WGS sequence"/>
</dbReference>
<keyword evidence="1" id="KW-0472">Membrane</keyword>
<protein>
    <recommendedName>
        <fullName evidence="4">DUF2628 domain-containing protein</fullName>
    </recommendedName>
</protein>
<evidence type="ECO:0000313" key="3">
    <source>
        <dbReference type="Proteomes" id="UP001203665"/>
    </source>
</evidence>
<gene>
    <name evidence="2" type="ORF">NDM98_12435</name>
</gene>
<reference evidence="2" key="1">
    <citation type="submission" date="2022-06" db="EMBL/GenBank/DDBJ databases">
        <title>Alkalicoccobacillus porphyridii sp. nov., isolated from a marine red alga, Porphyridium purpureum and reclassification of Shouchella plakortidis and Shouchella gibsonii as Alkalicoccobacillus plakortidis comb. nov. and Alkalicoccobacillus gibsonii comb. nov.</title>
        <authorList>
            <person name="Kim K.H."/>
            <person name="Lee J.K."/>
            <person name="Han D.M."/>
            <person name="Baek J.H."/>
            <person name="Jeon C.O."/>
        </authorList>
    </citation>
    <scope>NUCLEOTIDE SEQUENCE</scope>
    <source>
        <strain evidence="2">DSM 19153</strain>
    </source>
</reference>
<feature type="transmembrane region" description="Helical" evidence="1">
    <location>
        <begin position="70"/>
        <end position="92"/>
    </location>
</feature>
<comment type="caution">
    <text evidence="2">The sequence shown here is derived from an EMBL/GenBank/DDBJ whole genome shotgun (WGS) entry which is preliminary data.</text>
</comment>
<name>A0ABT0XK60_9BACI</name>
<organism evidence="2 3">
    <name type="scientific">Alkalicoccobacillus plakortidis</name>
    <dbReference type="NCBI Taxonomy" id="444060"/>
    <lineage>
        <taxon>Bacteria</taxon>
        <taxon>Bacillati</taxon>
        <taxon>Bacillota</taxon>
        <taxon>Bacilli</taxon>
        <taxon>Bacillales</taxon>
        <taxon>Bacillaceae</taxon>
        <taxon>Alkalicoccobacillus</taxon>
    </lineage>
</organism>
<feature type="transmembrane region" description="Helical" evidence="1">
    <location>
        <begin position="148"/>
        <end position="168"/>
    </location>
</feature>
<keyword evidence="1" id="KW-1133">Transmembrane helix</keyword>
<dbReference type="EMBL" id="JAMQJY010000001">
    <property type="protein sequence ID" value="MCM2676222.1"/>
    <property type="molecule type" value="Genomic_DNA"/>
</dbReference>
<evidence type="ECO:0000256" key="1">
    <source>
        <dbReference type="SAM" id="Phobius"/>
    </source>
</evidence>
<evidence type="ECO:0008006" key="4">
    <source>
        <dbReference type="Google" id="ProtNLM"/>
    </source>
</evidence>